<reference evidence="1" key="2">
    <citation type="journal article" date="2024" name="Plant">
        <title>Genomic evolution and insights into agronomic trait innovations of Sesamum species.</title>
        <authorList>
            <person name="Miao H."/>
            <person name="Wang L."/>
            <person name="Qu L."/>
            <person name="Liu H."/>
            <person name="Sun Y."/>
            <person name="Le M."/>
            <person name="Wang Q."/>
            <person name="Wei S."/>
            <person name="Zheng Y."/>
            <person name="Lin W."/>
            <person name="Duan Y."/>
            <person name="Cao H."/>
            <person name="Xiong S."/>
            <person name="Wang X."/>
            <person name="Wei L."/>
            <person name="Li C."/>
            <person name="Ma Q."/>
            <person name="Ju M."/>
            <person name="Zhao R."/>
            <person name="Li G."/>
            <person name="Mu C."/>
            <person name="Tian Q."/>
            <person name="Mei H."/>
            <person name="Zhang T."/>
            <person name="Gao T."/>
            <person name="Zhang H."/>
        </authorList>
    </citation>
    <scope>NUCLEOTIDE SEQUENCE</scope>
    <source>
        <strain evidence="1">G01</strain>
    </source>
</reference>
<sequence>MATTTGGSSPPLRSYRDAIAGVVVRLPPPPVSFDTASFRPMGMLTRDQGMKVLRFSSEEIARLSQPFRYALVGKFSHGYPSMQHIWRWMLAQGF</sequence>
<proteinExistence type="predicted"/>
<reference evidence="1" key="1">
    <citation type="submission" date="2020-06" db="EMBL/GenBank/DDBJ databases">
        <authorList>
            <person name="Li T."/>
            <person name="Hu X."/>
            <person name="Zhang T."/>
            <person name="Song X."/>
            <person name="Zhang H."/>
            <person name="Dai N."/>
            <person name="Sheng W."/>
            <person name="Hou X."/>
            <person name="Wei L."/>
        </authorList>
    </citation>
    <scope>NUCLEOTIDE SEQUENCE</scope>
    <source>
        <strain evidence="1">G01</strain>
        <tissue evidence="1">Leaf</tissue>
    </source>
</reference>
<protein>
    <submittedName>
        <fullName evidence="1">Uncharacterized protein</fullName>
    </submittedName>
</protein>
<name>A0AAW2JHA6_9LAMI</name>
<dbReference type="EMBL" id="JACGWK010000914">
    <property type="protein sequence ID" value="KAL0294076.1"/>
    <property type="molecule type" value="Genomic_DNA"/>
</dbReference>
<dbReference type="AlphaFoldDB" id="A0AAW2JHA6"/>
<accession>A0AAW2JHA6</accession>
<organism evidence="1">
    <name type="scientific">Sesamum angustifolium</name>
    <dbReference type="NCBI Taxonomy" id="2727405"/>
    <lineage>
        <taxon>Eukaryota</taxon>
        <taxon>Viridiplantae</taxon>
        <taxon>Streptophyta</taxon>
        <taxon>Embryophyta</taxon>
        <taxon>Tracheophyta</taxon>
        <taxon>Spermatophyta</taxon>
        <taxon>Magnoliopsida</taxon>
        <taxon>eudicotyledons</taxon>
        <taxon>Gunneridae</taxon>
        <taxon>Pentapetalae</taxon>
        <taxon>asterids</taxon>
        <taxon>lamiids</taxon>
        <taxon>Lamiales</taxon>
        <taxon>Pedaliaceae</taxon>
        <taxon>Sesamum</taxon>
    </lineage>
</organism>
<evidence type="ECO:0000313" key="1">
    <source>
        <dbReference type="EMBL" id="KAL0294076.1"/>
    </source>
</evidence>
<gene>
    <name evidence="1" type="ORF">Sangu_3225500</name>
</gene>
<comment type="caution">
    <text evidence="1">The sequence shown here is derived from an EMBL/GenBank/DDBJ whole genome shotgun (WGS) entry which is preliminary data.</text>
</comment>